<protein>
    <recommendedName>
        <fullName evidence="2">Heterokaryon incompatibility domain-containing protein</fullName>
    </recommendedName>
</protein>
<feature type="domain" description="Heterokaryon incompatibility" evidence="2">
    <location>
        <begin position="472"/>
        <end position="639"/>
    </location>
</feature>
<dbReference type="PANTHER" id="PTHR33112:SF16">
    <property type="entry name" value="HETEROKARYON INCOMPATIBILITY DOMAIN-CONTAINING PROTEIN"/>
    <property type="match status" value="1"/>
</dbReference>
<dbReference type="EMBL" id="JXCE01000089">
    <property type="protein sequence ID" value="KPA41669.1"/>
    <property type="molecule type" value="Genomic_DNA"/>
</dbReference>
<sequence length="964" mass="108392">MPESRTLELAPDWDTLLIIPDKNNKKPTLRCMVSSSVLANQLSFSHTLNEGLAVQNGEKLEITLLDNNPDAVRVILLILHVDEIKDMLLETQCDSTFYPAGPEYLLILEAHKVWPFAPLGSISDVWDKLEAAAIQHPQYARAMRDLRDRIRDLATKAQSNSGLQLQSAQIRDTLRRHNRLPSRKTSPGSDDNISSLSTFMWTPPYPTGDTEEEIRSDPKLCRVCWNLYPGSACSALPLAGISMHEHSGSINSIRAAEAGNLEAAPTWAGPGRIDFASWEIKVYLPDVPGSAAEGCASCSLLQEMLTNLNKGSLDCSDPELWIEIVFCKGNALRLNLIRGSPPEDDFDMFSSGGDSSEGDLLERYEIYTLPGSPCPWPTIGSCMNIERPDWSLDAEFGGHANHIEPDPTSNSSFDRARSWIKACKENHTICHEAESASTSKLPKRVVDIGPETNDGIHIFTHDDSKQQISERYIALSHCWGKTQHLKSTTDTLEQWKKNIPFDRFAKTFQDAIVISRELGIRYIWIDSLCIVQDDTKDWEIEAAKMASIYNGAELVLSATGSVDGSGGCLFPRESYVMVSGTFPDGKPFEVYGRKVAQHAAFGWNTDRNVAKGSSNPLIGTIVLDILNHPLLTRAWCFQERLLATRILHYTKSEMIFDCLSSMDCECGALEKHEDDPLVPARRIIKTGHKFITGTKSYRGSSLRPSKPLEGEVKEFQEHHELWRDLIVQYSQKQITFRTDGLPAVAGLATEWSDKLTGRYLAGLWEKDLLNGLRWMPDEKDSEEELSYIAPSWSWLSVHRGVTWGLESFEYDDYFVTVDFERTACPLKGANKFGQVNCGYISLTGRAMPITFSMDGNSVYLEKPGNPVRKPFERPDSLFRLRNLKTKDLLCLRLCTRLSTRNAWDDDGALVLVKADRETLDKQPALPEEVREFGNVYQRVGYITNYMTQGWNHEKDSKKLDLYII</sequence>
<dbReference type="PANTHER" id="PTHR33112">
    <property type="entry name" value="DOMAIN PROTEIN, PUTATIVE-RELATED"/>
    <property type="match status" value="1"/>
</dbReference>
<reference evidence="3 4" key="1">
    <citation type="submission" date="2015-04" db="EMBL/GenBank/DDBJ databases">
        <title>The draft genome sequence of Fusarium langsethiae, a T-2/HT-2 mycotoxin producer.</title>
        <authorList>
            <person name="Lysoe E."/>
            <person name="Divon H.H."/>
            <person name="Terzi V."/>
            <person name="Orru L."/>
            <person name="Lamontanara A."/>
            <person name="Kolseth A.-K."/>
            <person name="Frandsen R.J."/>
            <person name="Nielsen K."/>
            <person name="Thrane U."/>
        </authorList>
    </citation>
    <scope>NUCLEOTIDE SEQUENCE [LARGE SCALE GENOMIC DNA]</scope>
    <source>
        <strain evidence="3 4">Fl201059</strain>
    </source>
</reference>
<evidence type="ECO:0000256" key="1">
    <source>
        <dbReference type="SAM" id="MobiDB-lite"/>
    </source>
</evidence>
<organism evidence="3 4">
    <name type="scientific">Fusarium langsethiae</name>
    <dbReference type="NCBI Taxonomy" id="179993"/>
    <lineage>
        <taxon>Eukaryota</taxon>
        <taxon>Fungi</taxon>
        <taxon>Dikarya</taxon>
        <taxon>Ascomycota</taxon>
        <taxon>Pezizomycotina</taxon>
        <taxon>Sordariomycetes</taxon>
        <taxon>Hypocreomycetidae</taxon>
        <taxon>Hypocreales</taxon>
        <taxon>Nectriaceae</taxon>
        <taxon>Fusarium</taxon>
    </lineage>
</organism>
<name>A0A0M9EX24_FUSLA</name>
<comment type="caution">
    <text evidence="3">The sequence shown here is derived from an EMBL/GenBank/DDBJ whole genome shotgun (WGS) entry which is preliminary data.</text>
</comment>
<evidence type="ECO:0000313" key="4">
    <source>
        <dbReference type="Proteomes" id="UP000037904"/>
    </source>
</evidence>
<feature type="compositionally biased region" description="Polar residues" evidence="1">
    <location>
        <begin position="183"/>
        <end position="193"/>
    </location>
</feature>
<evidence type="ECO:0000313" key="3">
    <source>
        <dbReference type="EMBL" id="KPA41669.1"/>
    </source>
</evidence>
<dbReference type="InterPro" id="IPR010730">
    <property type="entry name" value="HET"/>
</dbReference>
<dbReference type="OrthoDB" id="8300194at2759"/>
<keyword evidence="4" id="KW-1185">Reference proteome</keyword>
<feature type="region of interest" description="Disordered" evidence="1">
    <location>
        <begin position="174"/>
        <end position="193"/>
    </location>
</feature>
<gene>
    <name evidence="3" type="ORF">FLAG1_05423</name>
</gene>
<dbReference type="Pfam" id="PF06985">
    <property type="entry name" value="HET"/>
    <property type="match status" value="1"/>
</dbReference>
<accession>A0A0M9EX24</accession>
<proteinExistence type="predicted"/>
<evidence type="ECO:0000259" key="2">
    <source>
        <dbReference type="Pfam" id="PF06985"/>
    </source>
</evidence>
<dbReference type="Proteomes" id="UP000037904">
    <property type="component" value="Unassembled WGS sequence"/>
</dbReference>
<dbReference type="AlphaFoldDB" id="A0A0M9EX24"/>